<accession>A0A1W6SN48</accession>
<dbReference type="Proteomes" id="UP000012179">
    <property type="component" value="Chromosome"/>
</dbReference>
<dbReference type="EMBL" id="CP021106">
    <property type="protein sequence ID" value="ARO87248.1"/>
    <property type="molecule type" value="Genomic_DNA"/>
</dbReference>
<gene>
    <name evidence="1" type="ORF">EBAPG3_005395</name>
</gene>
<protein>
    <submittedName>
        <fullName evidence="1">Uncharacterized protein</fullName>
    </submittedName>
</protein>
<dbReference type="KEGG" id="nlc:EBAPG3_005395"/>
<proteinExistence type="predicted"/>
<keyword evidence="2" id="KW-1185">Reference proteome</keyword>
<sequence length="61" mass="6960">MKGSFLFRLVPQAFPQEPEKKCRQLITPIMVPFYFVTPGSDPLYLLITTGDEDMDKDGSIH</sequence>
<dbReference type="AlphaFoldDB" id="A0A1W6SN48"/>
<evidence type="ECO:0000313" key="2">
    <source>
        <dbReference type="Proteomes" id="UP000012179"/>
    </source>
</evidence>
<reference evidence="1 2" key="1">
    <citation type="journal article" date="2015" name="Int. J. Syst. Evol. Microbiol.">
        <title>Nitrosospira lacus sp. nov., a psychrotolerant, ammonia-oxidizing bacterium from sandy lake sediment.</title>
        <authorList>
            <person name="Urakawa H."/>
            <person name="Garcia J.C."/>
            <person name="Nielsen J.L."/>
            <person name="Le V.Q."/>
            <person name="Kozlowski J.A."/>
            <person name="Stein L.Y."/>
            <person name="Lim C.K."/>
            <person name="Pommerening-Roser A."/>
            <person name="Martens-Habbena W."/>
            <person name="Stahl D.A."/>
            <person name="Klotz M.G."/>
        </authorList>
    </citation>
    <scope>NUCLEOTIDE SEQUENCE [LARGE SCALE GENOMIC DNA]</scope>
    <source>
        <strain evidence="1 2">APG3</strain>
    </source>
</reference>
<name>A0A1W6SN48_9PROT</name>
<organism evidence="1 2">
    <name type="scientific">Nitrosospira lacus</name>
    <dbReference type="NCBI Taxonomy" id="1288494"/>
    <lineage>
        <taxon>Bacteria</taxon>
        <taxon>Pseudomonadati</taxon>
        <taxon>Pseudomonadota</taxon>
        <taxon>Betaproteobacteria</taxon>
        <taxon>Nitrosomonadales</taxon>
        <taxon>Nitrosomonadaceae</taxon>
        <taxon>Nitrosospira</taxon>
    </lineage>
</organism>
<evidence type="ECO:0000313" key="1">
    <source>
        <dbReference type="EMBL" id="ARO87248.1"/>
    </source>
</evidence>